<keyword evidence="15" id="KW-0406">Ion transport</keyword>
<feature type="domain" description="HMA" evidence="19">
    <location>
        <begin position="1"/>
        <end position="65"/>
    </location>
</feature>
<feature type="domain" description="HMA" evidence="19">
    <location>
        <begin position="67"/>
        <end position="132"/>
    </location>
</feature>
<evidence type="ECO:0000259" key="19">
    <source>
        <dbReference type="PROSITE" id="PS50846"/>
    </source>
</evidence>
<keyword evidence="4" id="KW-0813">Transport</keyword>
<dbReference type="SFLD" id="SFLDG00002">
    <property type="entry name" value="C1.7:_P-type_atpase_like"/>
    <property type="match status" value="1"/>
</dbReference>
<dbReference type="InterPro" id="IPR044492">
    <property type="entry name" value="P_typ_ATPase_HD_dom"/>
</dbReference>
<accession>A0A975U4H4</accession>
<evidence type="ECO:0000256" key="12">
    <source>
        <dbReference type="ARBA" id="ARBA00022967"/>
    </source>
</evidence>
<dbReference type="Pfam" id="PF00702">
    <property type="entry name" value="Hydrolase"/>
    <property type="match status" value="1"/>
</dbReference>
<keyword evidence="13 18" id="KW-1133">Transmembrane helix</keyword>
<evidence type="ECO:0000256" key="17">
    <source>
        <dbReference type="ARBA" id="ARBA00049289"/>
    </source>
</evidence>
<dbReference type="SFLD" id="SFLDF00027">
    <property type="entry name" value="p-type_atpase"/>
    <property type="match status" value="1"/>
</dbReference>
<name>A0A975U4H4_9PROT</name>
<dbReference type="PROSITE" id="PS01047">
    <property type="entry name" value="HMA_1"/>
    <property type="match status" value="2"/>
</dbReference>
<keyword evidence="14" id="KW-0186">Copper</keyword>
<keyword evidence="8 18" id="KW-0547">Nucleotide-binding</keyword>
<dbReference type="InterPro" id="IPR006122">
    <property type="entry name" value="HMA_Cu_ion-bd"/>
</dbReference>
<evidence type="ECO:0000256" key="16">
    <source>
        <dbReference type="ARBA" id="ARBA00023136"/>
    </source>
</evidence>
<evidence type="ECO:0000256" key="13">
    <source>
        <dbReference type="ARBA" id="ARBA00022989"/>
    </source>
</evidence>
<organism evidence="20 21">
    <name type="scientific">Elioraea tepida</name>
    <dbReference type="NCBI Taxonomy" id="2843330"/>
    <lineage>
        <taxon>Bacteria</taxon>
        <taxon>Pseudomonadati</taxon>
        <taxon>Pseudomonadota</taxon>
        <taxon>Alphaproteobacteria</taxon>
        <taxon>Acetobacterales</taxon>
        <taxon>Elioraeaceae</taxon>
        <taxon>Elioraea</taxon>
    </lineage>
</organism>
<feature type="transmembrane region" description="Helical" evidence="18">
    <location>
        <begin position="415"/>
        <end position="437"/>
    </location>
</feature>
<evidence type="ECO:0000256" key="11">
    <source>
        <dbReference type="ARBA" id="ARBA00022842"/>
    </source>
</evidence>
<feature type="transmembrane region" description="Helical" evidence="18">
    <location>
        <begin position="784"/>
        <end position="806"/>
    </location>
</feature>
<evidence type="ECO:0000256" key="18">
    <source>
        <dbReference type="RuleBase" id="RU362081"/>
    </source>
</evidence>
<dbReference type="SFLD" id="SFLDS00003">
    <property type="entry name" value="Haloacid_Dehalogenase"/>
    <property type="match status" value="1"/>
</dbReference>
<gene>
    <name evidence="20" type="ORF">KO353_04770</name>
</gene>
<dbReference type="InterPro" id="IPR059000">
    <property type="entry name" value="ATPase_P-type_domA"/>
</dbReference>
<comment type="subcellular location">
    <subcellularLocation>
        <location evidence="18">Cell membrane</location>
    </subcellularLocation>
    <subcellularLocation>
        <location evidence="1">Endomembrane system</location>
        <topology evidence="1">Multi-pass membrane protein</topology>
    </subcellularLocation>
</comment>
<dbReference type="FunFam" id="2.70.150.10:FF:000002">
    <property type="entry name" value="Copper-transporting ATPase 1, putative"/>
    <property type="match status" value="1"/>
</dbReference>
<comment type="catalytic activity">
    <reaction evidence="17">
        <text>Cu(+)(in) + ATP + H2O = Cu(+)(out) + ADP + phosphate + H(+)</text>
        <dbReference type="Rhea" id="RHEA:25792"/>
        <dbReference type="ChEBI" id="CHEBI:15377"/>
        <dbReference type="ChEBI" id="CHEBI:15378"/>
        <dbReference type="ChEBI" id="CHEBI:30616"/>
        <dbReference type="ChEBI" id="CHEBI:43474"/>
        <dbReference type="ChEBI" id="CHEBI:49552"/>
        <dbReference type="ChEBI" id="CHEBI:456216"/>
        <dbReference type="EC" id="7.2.2.8"/>
    </reaction>
</comment>
<dbReference type="NCBIfam" id="TIGR01525">
    <property type="entry name" value="ATPase-IB_hvy"/>
    <property type="match status" value="1"/>
</dbReference>
<dbReference type="KEGG" id="elio:KO353_04770"/>
<evidence type="ECO:0000256" key="15">
    <source>
        <dbReference type="ARBA" id="ARBA00023065"/>
    </source>
</evidence>
<dbReference type="PROSITE" id="PS50846">
    <property type="entry name" value="HMA_2"/>
    <property type="match status" value="2"/>
</dbReference>
<evidence type="ECO:0000256" key="1">
    <source>
        <dbReference type="ARBA" id="ARBA00004127"/>
    </source>
</evidence>
<dbReference type="GO" id="GO:0005886">
    <property type="term" value="C:plasma membrane"/>
    <property type="evidence" value="ECO:0007669"/>
    <property type="project" value="UniProtKB-SubCell"/>
</dbReference>
<evidence type="ECO:0000256" key="9">
    <source>
        <dbReference type="ARBA" id="ARBA00022796"/>
    </source>
</evidence>
<dbReference type="GO" id="GO:0140581">
    <property type="term" value="F:P-type monovalent copper transporter activity"/>
    <property type="evidence" value="ECO:0007669"/>
    <property type="project" value="UniProtKB-EC"/>
</dbReference>
<keyword evidence="6 18" id="KW-0479">Metal-binding</keyword>
<dbReference type="CDD" id="cd00371">
    <property type="entry name" value="HMA"/>
    <property type="match status" value="2"/>
</dbReference>
<dbReference type="NCBIfam" id="TIGR01511">
    <property type="entry name" value="ATPase-IB1_Cu"/>
    <property type="match status" value="1"/>
</dbReference>
<feature type="transmembrane region" description="Helical" evidence="18">
    <location>
        <begin position="233"/>
        <end position="256"/>
    </location>
</feature>
<dbReference type="EMBL" id="CP076448">
    <property type="protein sequence ID" value="QXM26210.1"/>
    <property type="molecule type" value="Genomic_DNA"/>
</dbReference>
<feature type="transmembrane region" description="Helical" evidence="18">
    <location>
        <begin position="443"/>
        <end position="466"/>
    </location>
</feature>
<dbReference type="FunFam" id="3.40.50.1000:FF:000144">
    <property type="entry name" value="copper-transporting ATPase 1 isoform X2"/>
    <property type="match status" value="1"/>
</dbReference>
<dbReference type="EC" id="7.2.2.8" evidence="3"/>
<evidence type="ECO:0000256" key="8">
    <source>
        <dbReference type="ARBA" id="ARBA00022741"/>
    </source>
</evidence>
<dbReference type="NCBIfam" id="TIGR01494">
    <property type="entry name" value="ATPase_P-type"/>
    <property type="match status" value="1"/>
</dbReference>
<protein>
    <recommendedName>
        <fullName evidence="3">P-type Cu(+) transporter</fullName>
        <ecNumber evidence="3">7.2.2.8</ecNumber>
    </recommendedName>
</protein>
<dbReference type="InterPro" id="IPR001757">
    <property type="entry name" value="P_typ_ATPase"/>
</dbReference>
<dbReference type="GO" id="GO:0005524">
    <property type="term" value="F:ATP binding"/>
    <property type="evidence" value="ECO:0007669"/>
    <property type="project" value="UniProtKB-UniRule"/>
</dbReference>
<dbReference type="GO" id="GO:0055070">
    <property type="term" value="P:copper ion homeostasis"/>
    <property type="evidence" value="ECO:0007669"/>
    <property type="project" value="TreeGrafter"/>
</dbReference>
<keyword evidence="16 18" id="KW-0472">Membrane</keyword>
<feature type="transmembrane region" description="Helical" evidence="18">
    <location>
        <begin position="192"/>
        <end position="212"/>
    </location>
</feature>
<keyword evidence="11" id="KW-0460">Magnesium</keyword>
<keyword evidence="21" id="KW-1185">Reference proteome</keyword>
<feature type="transmembrane region" description="Helical" evidence="18">
    <location>
        <begin position="161"/>
        <end position="180"/>
    </location>
</feature>
<keyword evidence="18" id="KW-1003">Cell membrane</keyword>
<feature type="transmembrane region" description="Helical" evidence="18">
    <location>
        <begin position="262"/>
        <end position="281"/>
    </location>
</feature>
<dbReference type="GO" id="GO:0012505">
    <property type="term" value="C:endomembrane system"/>
    <property type="evidence" value="ECO:0007669"/>
    <property type="project" value="UniProtKB-SubCell"/>
</dbReference>
<proteinExistence type="inferred from homology"/>
<dbReference type="NCBIfam" id="TIGR00003">
    <property type="entry name" value="copper ion binding protein"/>
    <property type="match status" value="1"/>
</dbReference>
<dbReference type="PANTHER" id="PTHR43520">
    <property type="entry name" value="ATP7, ISOFORM B"/>
    <property type="match status" value="1"/>
</dbReference>
<evidence type="ECO:0000256" key="2">
    <source>
        <dbReference type="ARBA" id="ARBA00006024"/>
    </source>
</evidence>
<dbReference type="Proteomes" id="UP000694001">
    <property type="component" value="Chromosome"/>
</dbReference>
<keyword evidence="9" id="KW-0187">Copper transport</keyword>
<evidence type="ECO:0000256" key="6">
    <source>
        <dbReference type="ARBA" id="ARBA00022723"/>
    </source>
</evidence>
<dbReference type="GO" id="GO:0005507">
    <property type="term" value="F:copper ion binding"/>
    <property type="evidence" value="ECO:0007669"/>
    <property type="project" value="InterPro"/>
</dbReference>
<dbReference type="Pfam" id="PF00403">
    <property type="entry name" value="HMA"/>
    <property type="match status" value="2"/>
</dbReference>
<evidence type="ECO:0000256" key="4">
    <source>
        <dbReference type="ARBA" id="ARBA00022448"/>
    </source>
</evidence>
<dbReference type="InterPro" id="IPR027256">
    <property type="entry name" value="P-typ_ATPase_IB"/>
</dbReference>
<dbReference type="InterPro" id="IPR006121">
    <property type="entry name" value="HMA_dom"/>
</dbReference>
<dbReference type="AlphaFoldDB" id="A0A975U4H4"/>
<evidence type="ECO:0000256" key="5">
    <source>
        <dbReference type="ARBA" id="ARBA00022692"/>
    </source>
</evidence>
<dbReference type="GO" id="GO:0043682">
    <property type="term" value="F:P-type divalent copper transporter activity"/>
    <property type="evidence" value="ECO:0007669"/>
    <property type="project" value="TreeGrafter"/>
</dbReference>
<sequence length="823" mass="84544">MLVVPIEGMSCASCIGRVERAIAAVPGVRSVSVNLATQRAAVRFAGQPNAAAVVEAIVRAGYAVPTTVTDLAIEGMSCASCVGRVERALRAVPGVSEATVNLATGRARVAHLASLPPGSLEAAVSAAGYGAVRIGADAPAAQAERARSAERAEERGLRRDAIIAAVLALPLAVLEMGAHLSSAVHHVIDETIGIALSWKLQFLLAAAVMAWPGRRIQQAGWRALWRGAPDMNALVALGTSAAFAYSTVATFAPSLLPEGAQHVYFEAAAVIVALILFGRWLEARSRSRTSEAIRKLVSLQPPTARVLRDGEEREIPAEELVAGDIFLVRPGERLPADGEVIEGASFVDESMITGEPVPVPKHPGVRVSGGTVNGTGSLRVRATAVGADTVLARIVRMVEEAQAGKLPIQALVDRVTAWFVPAVLAIAAVTFLVWLVAGPEPSLTFALVNAVAVLIIACPCAMGLATPTSIMVATGRAGELGVLFRRGEALQSLASVAVMAFDKTGTLTEGRPEVTDLVVAPGEEEAAVLALAAAVEARSEHPIARAIVAAASARGLAVAEAERFESVPGFGAVAEVAGRRVAVGSARHLERLGIDPGPLAEAALLLARKGRTPLLVADGDRCVAAIAVADPVKPSAPAALSALRGMGLRIAMVTGDNRKAAEAIAESLGIVDVVAEVPPEGKVEAIAALRSGGRTVAFVGDGLNDAPVLASADVGLAVGTGTDVAIESAEVVLMSGDLRAVVTAVALSRATLRNIGQNLAWAFGYNAALIPVAAGVLWPFGGPLLSPIFAAAAMGLSSVFVVTNALRLRRFRPARATIGEVAR</sequence>
<dbReference type="CDD" id="cd02094">
    <property type="entry name" value="P-type_ATPase_Cu-like"/>
    <property type="match status" value="1"/>
</dbReference>
<evidence type="ECO:0000256" key="3">
    <source>
        <dbReference type="ARBA" id="ARBA00012517"/>
    </source>
</evidence>
<evidence type="ECO:0000256" key="7">
    <source>
        <dbReference type="ARBA" id="ARBA00022737"/>
    </source>
</evidence>
<reference evidence="20" key="1">
    <citation type="submission" date="2021-06" db="EMBL/GenBank/DDBJ databases">
        <title>Elioraea tepida, sp. nov., a moderately thermophilic aerobic anoxygenic phototrophic bacterium isolated from an alkaline siliceous hot spring mat community in Yellowstone National Park, WY, USA.</title>
        <authorList>
            <person name="Saini M.K."/>
            <person name="Yoshida S."/>
            <person name="Sebastian A."/>
            <person name="Hirose S."/>
            <person name="Hara E."/>
            <person name="Tamaki H."/>
            <person name="Soulier N.T."/>
            <person name="Albert I."/>
            <person name="Hanada S."/>
            <person name="Bryant D.A."/>
            <person name="Tank M."/>
        </authorList>
    </citation>
    <scope>NUCLEOTIDE SEQUENCE</scope>
    <source>
        <strain evidence="20">MS-P2</strain>
    </source>
</reference>
<keyword evidence="7" id="KW-0677">Repeat</keyword>
<dbReference type="InterPro" id="IPR017969">
    <property type="entry name" value="Heavy-metal-associated_CS"/>
</dbReference>
<evidence type="ECO:0000313" key="20">
    <source>
        <dbReference type="EMBL" id="QXM26210.1"/>
    </source>
</evidence>
<evidence type="ECO:0000256" key="14">
    <source>
        <dbReference type="ARBA" id="ARBA00023008"/>
    </source>
</evidence>
<dbReference type="FunFam" id="3.30.70.100:FF:000001">
    <property type="entry name" value="ATPase copper transporting beta"/>
    <property type="match status" value="1"/>
</dbReference>
<keyword evidence="5 18" id="KW-0812">Transmembrane</keyword>
<keyword evidence="10 18" id="KW-0067">ATP-binding</keyword>
<feature type="transmembrane region" description="Helical" evidence="18">
    <location>
        <begin position="759"/>
        <end position="778"/>
    </location>
</feature>
<dbReference type="InterPro" id="IPR018303">
    <property type="entry name" value="ATPase_P-typ_P_site"/>
</dbReference>
<dbReference type="Pfam" id="PF00122">
    <property type="entry name" value="E1-E2_ATPase"/>
    <property type="match status" value="1"/>
</dbReference>
<evidence type="ECO:0000256" key="10">
    <source>
        <dbReference type="ARBA" id="ARBA00022840"/>
    </source>
</evidence>
<dbReference type="PROSITE" id="PS00154">
    <property type="entry name" value="ATPASE_E1_E2"/>
    <property type="match status" value="1"/>
</dbReference>
<evidence type="ECO:0000313" key="21">
    <source>
        <dbReference type="Proteomes" id="UP000694001"/>
    </source>
</evidence>
<dbReference type="PANTHER" id="PTHR43520:SF8">
    <property type="entry name" value="P-TYPE CU(+) TRANSPORTER"/>
    <property type="match status" value="1"/>
</dbReference>
<dbReference type="GO" id="GO:0016887">
    <property type="term" value="F:ATP hydrolysis activity"/>
    <property type="evidence" value="ECO:0007669"/>
    <property type="project" value="InterPro"/>
</dbReference>
<keyword evidence="12" id="KW-1278">Translocase</keyword>
<comment type="similarity">
    <text evidence="2 18">Belongs to the cation transport ATPase (P-type) (TC 3.A.3) family. Type IB subfamily.</text>
</comment>